<gene>
    <name evidence="4" type="ORF">VITISV_000863</name>
</gene>
<dbReference type="InterPro" id="IPR026057">
    <property type="entry name" value="TBL_C"/>
</dbReference>
<sequence>MKERKKNGRCSRTRASDDETTSDCDEISKSDSLQRGEHLCGVEFSIRKLDSTVQVGAGQESTDVAYGKDPKFKHHLYNEYKFNLESSWSPDLVKAIDAKLNGLTFNRLVNVYLDEAHEAWMSQIETFSYVIDSTGTWLFGSVL</sequence>
<dbReference type="GO" id="GO:0016740">
    <property type="term" value="F:transferase activity"/>
    <property type="evidence" value="ECO:0007669"/>
    <property type="project" value="InterPro"/>
</dbReference>
<dbReference type="AlphaFoldDB" id="A5BV66"/>
<feature type="region of interest" description="Disordered" evidence="2">
    <location>
        <begin position="1"/>
        <end position="28"/>
    </location>
</feature>
<protein>
    <recommendedName>
        <fullName evidence="3">Trichome birefringence-like C-terminal domain-containing protein</fullName>
    </recommendedName>
</protein>
<dbReference type="Pfam" id="PF13839">
    <property type="entry name" value="PC-Esterase"/>
    <property type="match status" value="1"/>
</dbReference>
<organism evidence="4">
    <name type="scientific">Vitis vinifera</name>
    <name type="common">Grape</name>
    <dbReference type="NCBI Taxonomy" id="29760"/>
    <lineage>
        <taxon>Eukaryota</taxon>
        <taxon>Viridiplantae</taxon>
        <taxon>Streptophyta</taxon>
        <taxon>Embryophyta</taxon>
        <taxon>Tracheophyta</taxon>
        <taxon>Spermatophyta</taxon>
        <taxon>Magnoliopsida</taxon>
        <taxon>eudicotyledons</taxon>
        <taxon>Gunneridae</taxon>
        <taxon>Pentapetalae</taxon>
        <taxon>rosids</taxon>
        <taxon>Vitales</taxon>
        <taxon>Vitaceae</taxon>
        <taxon>Viteae</taxon>
        <taxon>Vitis</taxon>
    </lineage>
</organism>
<evidence type="ECO:0000313" key="4">
    <source>
        <dbReference type="EMBL" id="CAN75039.1"/>
    </source>
</evidence>
<accession>A5BV66</accession>
<proteinExistence type="inferred from homology"/>
<dbReference type="EMBL" id="AM472350">
    <property type="protein sequence ID" value="CAN75039.1"/>
    <property type="molecule type" value="Genomic_DNA"/>
</dbReference>
<evidence type="ECO:0000259" key="3">
    <source>
        <dbReference type="Pfam" id="PF13839"/>
    </source>
</evidence>
<evidence type="ECO:0000256" key="2">
    <source>
        <dbReference type="SAM" id="MobiDB-lite"/>
    </source>
</evidence>
<feature type="compositionally biased region" description="Basic residues" evidence="2">
    <location>
        <begin position="1"/>
        <end position="12"/>
    </location>
</feature>
<evidence type="ECO:0000256" key="1">
    <source>
        <dbReference type="ARBA" id="ARBA00007727"/>
    </source>
</evidence>
<feature type="domain" description="Trichome birefringence-like C-terminal" evidence="3">
    <location>
        <begin position="64"/>
        <end position="139"/>
    </location>
</feature>
<name>A5BV66_VITVI</name>
<reference evidence="4" key="1">
    <citation type="journal article" date="2007" name="PLoS ONE">
        <title>The first genome sequence of an elite grapevine cultivar (Pinot noir Vitis vinifera L.): coping with a highly heterozygous genome.</title>
        <authorList>
            <person name="Velasco R."/>
            <person name="Zharkikh A."/>
            <person name="Troggio M."/>
            <person name="Cartwright D.A."/>
            <person name="Cestaro A."/>
            <person name="Pruss D."/>
            <person name="Pindo M."/>
            <person name="FitzGerald L.M."/>
            <person name="Vezzulli S."/>
            <person name="Reid J."/>
            <person name="Malacarne G."/>
            <person name="Iliev D."/>
            <person name="Coppola G."/>
            <person name="Wardell B."/>
            <person name="Micheletti D."/>
            <person name="Macalma T."/>
            <person name="Facci M."/>
            <person name="Mitchell J.T."/>
            <person name="Perazzolli M."/>
            <person name="Eldredge G."/>
            <person name="Gatto P."/>
            <person name="Oyzerski R."/>
            <person name="Moretto M."/>
            <person name="Gutin N."/>
            <person name="Stefanini M."/>
            <person name="Chen Y."/>
            <person name="Segala C."/>
            <person name="Davenport C."/>
            <person name="Dematte L."/>
            <person name="Mraz A."/>
            <person name="Battilana J."/>
            <person name="Stormo K."/>
            <person name="Costa F."/>
            <person name="Tao Q."/>
            <person name="Si-Ammour A."/>
            <person name="Harkins T."/>
            <person name="Lackey A."/>
            <person name="Perbost C."/>
            <person name="Taillon B."/>
            <person name="Stella A."/>
            <person name="Solovyev V."/>
            <person name="Fawcett J.A."/>
            <person name="Sterck L."/>
            <person name="Vandepoele K."/>
            <person name="Grando S.M."/>
            <person name="Toppo S."/>
            <person name="Moser C."/>
            <person name="Lanchbury J."/>
            <person name="Bogden R."/>
            <person name="Skolnick M."/>
            <person name="Sgaramella V."/>
            <person name="Bhatnagar S.K."/>
            <person name="Fontana P."/>
            <person name="Gutin A."/>
            <person name="Van de Peer Y."/>
            <person name="Salamini F."/>
            <person name="Viola R."/>
        </authorList>
    </citation>
    <scope>NUCLEOTIDE SEQUENCE</scope>
</reference>
<comment type="similarity">
    <text evidence="1">Belongs to the PC-esterase family. TBL subfamily.</text>
</comment>